<protein>
    <submittedName>
        <fullName evidence="6">Putative transcriptional regulator YwtF</fullName>
    </submittedName>
</protein>
<dbReference type="AlphaFoldDB" id="A0A510Y6X9"/>
<dbReference type="PANTHER" id="PTHR33392">
    <property type="entry name" value="POLYISOPRENYL-TEICHOIC ACID--PEPTIDOGLYCAN TEICHOIC ACID TRANSFERASE TAGU"/>
    <property type="match status" value="1"/>
</dbReference>
<dbReference type="PANTHER" id="PTHR33392:SF3">
    <property type="entry name" value="POLYISOPRENYL-TEICHOIC ACID--PEPTIDOGLYCAN TEICHOIC ACID TRANSFERASE TAGT"/>
    <property type="match status" value="1"/>
</dbReference>
<accession>A0A510Y6X9</accession>
<dbReference type="Pfam" id="PF03816">
    <property type="entry name" value="LytR_cpsA_psr"/>
    <property type="match status" value="1"/>
</dbReference>
<name>A0A510Y6X9_MARHA</name>
<dbReference type="InterPro" id="IPR004474">
    <property type="entry name" value="LytR_CpsA_psr"/>
</dbReference>
<evidence type="ECO:0000256" key="2">
    <source>
        <dbReference type="ARBA" id="ARBA00022692"/>
    </source>
</evidence>
<dbReference type="Gene3D" id="3.40.630.190">
    <property type="entry name" value="LCP protein"/>
    <property type="match status" value="1"/>
</dbReference>
<keyword evidence="2" id="KW-0812">Transmembrane</keyword>
<dbReference type="Proteomes" id="UP000321051">
    <property type="component" value="Unassembled WGS sequence"/>
</dbReference>
<proteinExistence type="inferred from homology"/>
<keyword evidence="4" id="KW-1133">Transmembrane helix</keyword>
<comment type="similarity">
    <text evidence="1">Belongs to the LytR/CpsA/Psr (LCP) family.</text>
</comment>
<evidence type="ECO:0000313" key="7">
    <source>
        <dbReference type="Proteomes" id="UP000321051"/>
    </source>
</evidence>
<keyword evidence="7" id="KW-1185">Reference proteome</keyword>
<dbReference type="GO" id="GO:0071555">
    <property type="term" value="P:cell wall organization"/>
    <property type="evidence" value="ECO:0007669"/>
    <property type="project" value="UniProtKB-KW"/>
</dbReference>
<dbReference type="EMBL" id="BJUN01000010">
    <property type="protein sequence ID" value="GEK59112.1"/>
    <property type="molecule type" value="Genomic_DNA"/>
</dbReference>
<evidence type="ECO:0000259" key="5">
    <source>
        <dbReference type="Pfam" id="PF03816"/>
    </source>
</evidence>
<dbReference type="RefSeq" id="WP_094908618.1">
    <property type="nucleotide sequence ID" value="NZ_BJUN01000010.1"/>
</dbReference>
<evidence type="ECO:0000256" key="1">
    <source>
        <dbReference type="ARBA" id="ARBA00006068"/>
    </source>
</evidence>
<dbReference type="InterPro" id="IPR050922">
    <property type="entry name" value="LytR/CpsA/Psr_CW_biosynth"/>
</dbReference>
<evidence type="ECO:0000256" key="4">
    <source>
        <dbReference type="ARBA" id="ARBA00022989"/>
    </source>
</evidence>
<feature type="domain" description="Cell envelope-related transcriptional attenuator" evidence="5">
    <location>
        <begin position="95"/>
        <end position="236"/>
    </location>
</feature>
<evidence type="ECO:0000313" key="6">
    <source>
        <dbReference type="EMBL" id="GEK59112.1"/>
    </source>
</evidence>
<keyword evidence="3" id="KW-0735">Signal-anchor</keyword>
<dbReference type="OrthoDB" id="27330at2"/>
<dbReference type="NCBIfam" id="TIGR00350">
    <property type="entry name" value="lytR_cpsA_psr"/>
    <property type="match status" value="1"/>
</dbReference>
<comment type="caution">
    <text evidence="6">The sequence shown here is derived from an EMBL/GenBank/DDBJ whole genome shotgun (WGS) entry which is preliminary data.</text>
</comment>
<sequence length="347" mass="38188">MPSSTSQRRNLRKRRKKALVWKTAAVVALLFLLLAGGASAYFLQQLNSVSADTEEELQRGEKSNLRDQAVDPAEDSFSVLFLGVDDREEGSMSGRSDAMVVGTFNKDSKKVKLVSIPRDSLVNIEGHGEDKIAHAHAYGGTDLAVKTVEDTLNIPVDYYVKSDFAAFTDIINDLNGVDVNVPFDFTEEGTTFEEGPATLNGEEALKYVRMRKQDPRGDLGRGERQQEVLESLISKAGSIESIDNYNDVFDSVSENVSTNLTFGNMIALQQYADSLNEIDSTQLEGSDTTINGVYYYQLNSEATLEISNNLRNQLDLPASREPLALPGTQMYNEAPAVEEETYGETAP</sequence>
<evidence type="ECO:0000256" key="3">
    <source>
        <dbReference type="ARBA" id="ARBA00022968"/>
    </source>
</evidence>
<keyword evidence="4" id="KW-0472">Membrane</keyword>
<dbReference type="STRING" id="1371.GCA_900166605_01587"/>
<gene>
    <name evidence="6" type="primary">ywtF</name>
    <name evidence="6" type="ORF">MHA01_20170</name>
</gene>
<reference evidence="6 7" key="1">
    <citation type="submission" date="2019-07" db="EMBL/GenBank/DDBJ databases">
        <title>Whole genome shotgun sequence of Marinococcus halophilus NBRC 102359.</title>
        <authorList>
            <person name="Hosoyama A."/>
            <person name="Uohara A."/>
            <person name="Ohji S."/>
            <person name="Ichikawa N."/>
        </authorList>
    </citation>
    <scope>NUCLEOTIDE SEQUENCE [LARGE SCALE GENOMIC DNA]</scope>
    <source>
        <strain evidence="6 7">NBRC 102359</strain>
    </source>
</reference>
<organism evidence="6 7">
    <name type="scientific">Marinococcus halophilus</name>
    <dbReference type="NCBI Taxonomy" id="1371"/>
    <lineage>
        <taxon>Bacteria</taxon>
        <taxon>Bacillati</taxon>
        <taxon>Bacillota</taxon>
        <taxon>Bacilli</taxon>
        <taxon>Bacillales</taxon>
        <taxon>Bacillaceae</taxon>
        <taxon>Marinococcus</taxon>
    </lineage>
</organism>